<keyword evidence="2" id="KW-1185">Reference proteome</keyword>
<dbReference type="EMBL" id="JAHHUM010000581">
    <property type="protein sequence ID" value="KAK5619315.1"/>
    <property type="molecule type" value="Genomic_DNA"/>
</dbReference>
<dbReference type="Proteomes" id="UP001311232">
    <property type="component" value="Unassembled WGS sequence"/>
</dbReference>
<organism evidence="1 2">
    <name type="scientific">Crenichthys baileyi</name>
    <name type="common">White River springfish</name>
    <dbReference type="NCBI Taxonomy" id="28760"/>
    <lineage>
        <taxon>Eukaryota</taxon>
        <taxon>Metazoa</taxon>
        <taxon>Chordata</taxon>
        <taxon>Craniata</taxon>
        <taxon>Vertebrata</taxon>
        <taxon>Euteleostomi</taxon>
        <taxon>Actinopterygii</taxon>
        <taxon>Neopterygii</taxon>
        <taxon>Teleostei</taxon>
        <taxon>Neoteleostei</taxon>
        <taxon>Acanthomorphata</taxon>
        <taxon>Ovalentaria</taxon>
        <taxon>Atherinomorphae</taxon>
        <taxon>Cyprinodontiformes</taxon>
        <taxon>Goodeidae</taxon>
        <taxon>Crenichthys</taxon>
    </lineage>
</organism>
<dbReference type="AlphaFoldDB" id="A0AAV9SE68"/>
<accession>A0AAV9SE68</accession>
<proteinExistence type="predicted"/>
<evidence type="ECO:0000313" key="1">
    <source>
        <dbReference type="EMBL" id="KAK5619315.1"/>
    </source>
</evidence>
<sequence>MAIQPMMQYLVDWEEYGLRITNGSPMGQLYLVRSNQGELHKLVEPCRSCQIVCSPTVVAVREIPSWMTRRCSASCLGGESLNEITSALLIPWIPWTFQQNPCPFCPPPNATHFLGESTLTAHQPVNLSLCGLLIFPWNSPIYLRVRVVKISVPTR</sequence>
<reference evidence="1 2" key="1">
    <citation type="submission" date="2021-06" db="EMBL/GenBank/DDBJ databases">
        <authorList>
            <person name="Palmer J.M."/>
        </authorList>
    </citation>
    <scope>NUCLEOTIDE SEQUENCE [LARGE SCALE GENOMIC DNA]</scope>
    <source>
        <strain evidence="1 2">MEX-2019</strain>
        <tissue evidence="1">Muscle</tissue>
    </source>
</reference>
<name>A0AAV9SE68_9TELE</name>
<comment type="caution">
    <text evidence="1">The sequence shown here is derived from an EMBL/GenBank/DDBJ whole genome shotgun (WGS) entry which is preliminary data.</text>
</comment>
<evidence type="ECO:0008006" key="3">
    <source>
        <dbReference type="Google" id="ProtNLM"/>
    </source>
</evidence>
<protein>
    <recommendedName>
        <fullName evidence="3">Phospholipid scramblase</fullName>
    </recommendedName>
</protein>
<gene>
    <name evidence="1" type="ORF">CRENBAI_015542</name>
</gene>
<evidence type="ECO:0000313" key="2">
    <source>
        <dbReference type="Proteomes" id="UP001311232"/>
    </source>
</evidence>